<dbReference type="PROSITE" id="PS00221">
    <property type="entry name" value="MIP"/>
    <property type="match status" value="1"/>
</dbReference>
<dbReference type="AlphaFoldDB" id="A0A6A1WD76"/>
<dbReference type="FunFam" id="1.20.1080.10:FF:000063">
    <property type="entry name" value="Putative aquaporin PIP-type 7a"/>
    <property type="match status" value="1"/>
</dbReference>
<evidence type="ECO:0000256" key="2">
    <source>
        <dbReference type="ARBA" id="ARBA00022448"/>
    </source>
</evidence>
<accession>A0A6A1WD76</accession>
<comment type="similarity">
    <text evidence="6">Belongs to the MIP/aquaporin (TC 1.A.8) family.</text>
</comment>
<evidence type="ECO:0000256" key="1">
    <source>
        <dbReference type="ARBA" id="ARBA00004141"/>
    </source>
</evidence>
<feature type="transmembrane region" description="Helical" evidence="7">
    <location>
        <begin position="270"/>
        <end position="287"/>
    </location>
</feature>
<evidence type="ECO:0000313" key="8">
    <source>
        <dbReference type="EMBL" id="KAB1221668.1"/>
    </source>
</evidence>
<keyword evidence="9" id="KW-1185">Reference proteome</keyword>
<dbReference type="InterPro" id="IPR034294">
    <property type="entry name" value="Aquaporin_transptr"/>
</dbReference>
<dbReference type="InterPro" id="IPR023271">
    <property type="entry name" value="Aquaporin-like"/>
</dbReference>
<keyword evidence="4 7" id="KW-1133">Transmembrane helix</keyword>
<reference evidence="8 9" key="1">
    <citation type="journal article" date="2019" name="Plant Biotechnol. J.">
        <title>The red bayberry genome and genetic basis of sex determination.</title>
        <authorList>
            <person name="Jia H.M."/>
            <person name="Jia H.J."/>
            <person name="Cai Q.L."/>
            <person name="Wang Y."/>
            <person name="Zhao H.B."/>
            <person name="Yang W.F."/>
            <person name="Wang G.Y."/>
            <person name="Li Y.H."/>
            <person name="Zhan D.L."/>
            <person name="Shen Y.T."/>
            <person name="Niu Q.F."/>
            <person name="Chang L."/>
            <person name="Qiu J."/>
            <person name="Zhao L."/>
            <person name="Xie H.B."/>
            <person name="Fu W.Y."/>
            <person name="Jin J."/>
            <person name="Li X.W."/>
            <person name="Jiao Y."/>
            <person name="Zhou C.C."/>
            <person name="Tu T."/>
            <person name="Chai C.Y."/>
            <person name="Gao J.L."/>
            <person name="Fan L.J."/>
            <person name="van de Weg E."/>
            <person name="Wang J.Y."/>
            <person name="Gao Z.S."/>
        </authorList>
    </citation>
    <scope>NUCLEOTIDE SEQUENCE [LARGE SCALE GENOMIC DNA]</scope>
    <source>
        <tissue evidence="8">Leaves</tissue>
    </source>
</reference>
<gene>
    <name evidence="8" type="ORF">CJ030_MR2G024023</name>
</gene>
<dbReference type="InterPro" id="IPR000425">
    <property type="entry name" value="MIP"/>
</dbReference>
<dbReference type="CDD" id="cd00333">
    <property type="entry name" value="MIP"/>
    <property type="match status" value="1"/>
</dbReference>
<dbReference type="PRINTS" id="PR00783">
    <property type="entry name" value="MINTRINSICP"/>
</dbReference>
<evidence type="ECO:0000256" key="6">
    <source>
        <dbReference type="RuleBase" id="RU000477"/>
    </source>
</evidence>
<feature type="transmembrane region" description="Helical" evidence="7">
    <location>
        <begin position="43"/>
        <end position="64"/>
    </location>
</feature>
<evidence type="ECO:0000256" key="3">
    <source>
        <dbReference type="ARBA" id="ARBA00022692"/>
    </source>
</evidence>
<feature type="transmembrane region" description="Helical" evidence="7">
    <location>
        <begin position="146"/>
        <end position="167"/>
    </location>
</feature>
<dbReference type="SUPFAM" id="SSF81338">
    <property type="entry name" value="Aquaporin-like"/>
    <property type="match status" value="1"/>
</dbReference>
<evidence type="ECO:0000256" key="5">
    <source>
        <dbReference type="ARBA" id="ARBA00023136"/>
    </source>
</evidence>
<protein>
    <submittedName>
        <fullName evidence="8">Aquaporin PIP2-4</fullName>
    </submittedName>
</protein>
<feature type="transmembrane region" description="Helical" evidence="7">
    <location>
        <begin position="221"/>
        <end position="243"/>
    </location>
</feature>
<keyword evidence="2 6" id="KW-0813">Transport</keyword>
<dbReference type="Gene3D" id="1.20.1080.10">
    <property type="entry name" value="Glycerol uptake facilitator protein"/>
    <property type="match status" value="1"/>
</dbReference>
<feature type="transmembrane region" description="Helical" evidence="7">
    <location>
        <begin position="190"/>
        <end position="209"/>
    </location>
</feature>
<evidence type="ECO:0000256" key="4">
    <source>
        <dbReference type="ARBA" id="ARBA00022989"/>
    </source>
</evidence>
<dbReference type="GO" id="GO:0015267">
    <property type="term" value="F:channel activity"/>
    <property type="evidence" value="ECO:0007669"/>
    <property type="project" value="InterPro"/>
</dbReference>
<keyword evidence="5 7" id="KW-0472">Membrane</keyword>
<dbReference type="InterPro" id="IPR022357">
    <property type="entry name" value="MIP_CS"/>
</dbReference>
<dbReference type="OrthoDB" id="3222at2759"/>
<dbReference type="Proteomes" id="UP000516437">
    <property type="component" value="Chromosome 2"/>
</dbReference>
<feature type="transmembrane region" description="Helical" evidence="7">
    <location>
        <begin position="84"/>
        <end position="103"/>
    </location>
</feature>
<evidence type="ECO:0000313" key="9">
    <source>
        <dbReference type="Proteomes" id="UP000516437"/>
    </source>
</evidence>
<comment type="caution">
    <text evidence="8">The sequence shown here is derived from an EMBL/GenBank/DDBJ whole genome shotgun (WGS) entry which is preliminary data.</text>
</comment>
<dbReference type="Pfam" id="PF00230">
    <property type="entry name" value="MIP"/>
    <property type="match status" value="2"/>
</dbReference>
<sequence length="306" mass="32799">MGAAKDVEVREQGEYSAKDYIDPPPAPLIDHEELTKWSFYRALIAEFIATLLFLYITVLTVIGYKSQTDPAKNADDCGGVGILGIAWAFGGMIFVLVYCTAGISGRSPSPCKLNFPSTPPHAHGGHINPAVTFGLFLARKVSLVRAVMYMIAQCLGAICGCGLVKAFQKAYYVRYGGGANELAAGYNKGVGLGAEIIGTFVLVYTVFSATDPKRNARDSHVPVLAPLPIGFAVFMVHLATIPITGTGINPARSLGAAVIYNKDKAWDDQWIFWVGPFIGAAIAAFYYQYILRAGAIKALGSFRSNA</sequence>
<comment type="subcellular location">
    <subcellularLocation>
        <location evidence="1">Membrane</location>
        <topology evidence="1">Multi-pass membrane protein</topology>
    </subcellularLocation>
</comment>
<dbReference type="EMBL" id="RXIC02000020">
    <property type="protein sequence ID" value="KAB1221668.1"/>
    <property type="molecule type" value="Genomic_DNA"/>
</dbReference>
<dbReference type="GO" id="GO:0016020">
    <property type="term" value="C:membrane"/>
    <property type="evidence" value="ECO:0007669"/>
    <property type="project" value="UniProtKB-SubCell"/>
</dbReference>
<keyword evidence="3 6" id="KW-0812">Transmembrane</keyword>
<proteinExistence type="inferred from homology"/>
<evidence type="ECO:0000256" key="7">
    <source>
        <dbReference type="SAM" id="Phobius"/>
    </source>
</evidence>
<name>A0A6A1WD76_9ROSI</name>
<dbReference type="PANTHER" id="PTHR45687">
    <property type="entry name" value="AQUAPORIN OR AQUAGLYCEROPORIN RELATED"/>
    <property type="match status" value="1"/>
</dbReference>
<organism evidence="8 9">
    <name type="scientific">Morella rubra</name>
    <name type="common">Chinese bayberry</name>
    <dbReference type="NCBI Taxonomy" id="262757"/>
    <lineage>
        <taxon>Eukaryota</taxon>
        <taxon>Viridiplantae</taxon>
        <taxon>Streptophyta</taxon>
        <taxon>Embryophyta</taxon>
        <taxon>Tracheophyta</taxon>
        <taxon>Spermatophyta</taxon>
        <taxon>Magnoliopsida</taxon>
        <taxon>eudicotyledons</taxon>
        <taxon>Gunneridae</taxon>
        <taxon>Pentapetalae</taxon>
        <taxon>rosids</taxon>
        <taxon>fabids</taxon>
        <taxon>Fagales</taxon>
        <taxon>Myricaceae</taxon>
        <taxon>Morella</taxon>
    </lineage>
</organism>